<evidence type="ECO:0000256" key="1">
    <source>
        <dbReference type="ARBA" id="ARBA00004141"/>
    </source>
</evidence>
<comment type="subcellular location">
    <subcellularLocation>
        <location evidence="1">Membrane</location>
        <topology evidence="1">Multi-pass membrane protein</topology>
    </subcellularLocation>
</comment>
<dbReference type="OrthoDB" id="540503at2759"/>
<keyword evidence="4 9" id="KW-0812">Transmembrane</keyword>
<sequence>MSIRLKIVGRSNKELGSVTISASSTVESLKKILLKDIDRIKKRNIGIERIGLQVQDSADPKKIIVLSERRKILSDYISGSQATLSFKDIGPQIPLTTVLLVEYFGPLLITFILVAFQKLIYGKVAPYTFNQKVGIAMVIGHYLNRGLETLFVHRFSKDTIPFMNLFKNFGNDWVIFGFVNMYFFLHPDYKASAWASETLQIVFACIFAFFEFLNLMCNITLRNLSSLGRNDKGIPKGWGFDYVSCANYYWESLCWLVFAIQAQSSVRTYFSWQELFR</sequence>
<evidence type="ECO:0000256" key="5">
    <source>
        <dbReference type="ARBA" id="ARBA00022989"/>
    </source>
</evidence>
<dbReference type="Proteomes" id="UP000785679">
    <property type="component" value="Unassembled WGS sequence"/>
</dbReference>
<evidence type="ECO:0000256" key="3">
    <source>
        <dbReference type="ARBA" id="ARBA00022516"/>
    </source>
</evidence>
<dbReference type="EMBL" id="RRYP01012886">
    <property type="protein sequence ID" value="TNV76835.1"/>
    <property type="molecule type" value="Genomic_DNA"/>
</dbReference>
<evidence type="ECO:0000256" key="7">
    <source>
        <dbReference type="ARBA" id="ARBA00023098"/>
    </source>
</evidence>
<proteinExistence type="inferred from homology"/>
<feature type="transmembrane region" description="Helical" evidence="9">
    <location>
        <begin position="93"/>
        <end position="116"/>
    </location>
</feature>
<dbReference type="PANTHER" id="PTHR10556">
    <property type="entry name" value="3-OXO-5-ALPHA-STEROID 4-DEHYDROGENASE"/>
    <property type="match status" value="1"/>
</dbReference>
<feature type="transmembrane region" description="Helical" evidence="9">
    <location>
        <begin position="198"/>
        <end position="221"/>
    </location>
</feature>
<dbReference type="InterPro" id="IPR001104">
    <property type="entry name" value="3-oxo-5_a-steroid_4-DH_C"/>
</dbReference>
<organism evidence="11 12">
    <name type="scientific">Halteria grandinella</name>
    <dbReference type="NCBI Taxonomy" id="5974"/>
    <lineage>
        <taxon>Eukaryota</taxon>
        <taxon>Sar</taxon>
        <taxon>Alveolata</taxon>
        <taxon>Ciliophora</taxon>
        <taxon>Intramacronucleata</taxon>
        <taxon>Spirotrichea</taxon>
        <taxon>Stichotrichia</taxon>
        <taxon>Sporadotrichida</taxon>
        <taxon>Halteriidae</taxon>
        <taxon>Halteria</taxon>
    </lineage>
</organism>
<evidence type="ECO:0000313" key="12">
    <source>
        <dbReference type="Proteomes" id="UP000785679"/>
    </source>
</evidence>
<evidence type="ECO:0000256" key="2">
    <source>
        <dbReference type="ARBA" id="ARBA00007742"/>
    </source>
</evidence>
<dbReference type="Pfam" id="PF02544">
    <property type="entry name" value="Steroid_dh"/>
    <property type="match status" value="1"/>
</dbReference>
<dbReference type="GO" id="GO:0016627">
    <property type="term" value="F:oxidoreductase activity, acting on the CH-CH group of donors"/>
    <property type="evidence" value="ECO:0007669"/>
    <property type="project" value="InterPro"/>
</dbReference>
<evidence type="ECO:0000256" key="8">
    <source>
        <dbReference type="ARBA" id="ARBA00023136"/>
    </source>
</evidence>
<dbReference type="PANTHER" id="PTHR10556:SF28">
    <property type="entry name" value="VERY-LONG-CHAIN ENOYL-COA REDUCTASE"/>
    <property type="match status" value="1"/>
</dbReference>
<feature type="domain" description="3-oxo-5-alpha-steroid 4-dehydrogenase C-terminal" evidence="10">
    <location>
        <begin position="159"/>
        <end position="266"/>
    </location>
</feature>
<dbReference type="InterPro" id="IPR039357">
    <property type="entry name" value="SRD5A/TECR"/>
</dbReference>
<evidence type="ECO:0000313" key="11">
    <source>
        <dbReference type="EMBL" id="TNV76835.1"/>
    </source>
</evidence>
<keyword evidence="12" id="KW-1185">Reference proteome</keyword>
<reference evidence="11" key="1">
    <citation type="submission" date="2019-06" db="EMBL/GenBank/DDBJ databases">
        <authorList>
            <person name="Zheng W."/>
        </authorList>
    </citation>
    <scope>NUCLEOTIDE SEQUENCE</scope>
    <source>
        <strain evidence="11">QDHG01</strain>
    </source>
</reference>
<keyword evidence="7" id="KW-0443">Lipid metabolism</keyword>
<keyword evidence="3" id="KW-0444">Lipid biosynthesis</keyword>
<evidence type="ECO:0000256" key="4">
    <source>
        <dbReference type="ARBA" id="ARBA00022692"/>
    </source>
</evidence>
<dbReference type="AlphaFoldDB" id="A0A8J8SZY8"/>
<evidence type="ECO:0000256" key="6">
    <source>
        <dbReference type="ARBA" id="ARBA00023002"/>
    </source>
</evidence>
<feature type="transmembrane region" description="Helical" evidence="9">
    <location>
        <begin position="169"/>
        <end position="186"/>
    </location>
</feature>
<name>A0A8J8SZY8_HALGN</name>
<evidence type="ECO:0000259" key="10">
    <source>
        <dbReference type="Pfam" id="PF02544"/>
    </source>
</evidence>
<evidence type="ECO:0000256" key="9">
    <source>
        <dbReference type="SAM" id="Phobius"/>
    </source>
</evidence>
<keyword evidence="6" id="KW-0560">Oxidoreductase</keyword>
<accession>A0A8J8SZY8</accession>
<comment type="caution">
    <text evidence="11">The sequence shown here is derived from an EMBL/GenBank/DDBJ whole genome shotgun (WGS) entry which is preliminary data.</text>
</comment>
<dbReference type="GO" id="GO:0016020">
    <property type="term" value="C:membrane"/>
    <property type="evidence" value="ECO:0007669"/>
    <property type="project" value="UniProtKB-SubCell"/>
</dbReference>
<dbReference type="GO" id="GO:0042761">
    <property type="term" value="P:very long-chain fatty acid biosynthetic process"/>
    <property type="evidence" value="ECO:0007669"/>
    <property type="project" value="TreeGrafter"/>
</dbReference>
<keyword evidence="5 9" id="KW-1133">Transmembrane helix</keyword>
<gene>
    <name evidence="11" type="ORF">FGO68_gene9890</name>
</gene>
<protein>
    <recommendedName>
        <fullName evidence="10">3-oxo-5-alpha-steroid 4-dehydrogenase C-terminal domain-containing protein</fullName>
    </recommendedName>
</protein>
<comment type="similarity">
    <text evidence="2">Belongs to the steroid 5-alpha reductase family.</text>
</comment>
<keyword evidence="8 9" id="KW-0472">Membrane</keyword>
<dbReference type="PROSITE" id="PS50244">
    <property type="entry name" value="S5A_REDUCTASE"/>
    <property type="match status" value="1"/>
</dbReference>